<keyword evidence="9" id="KW-1185">Reference proteome</keyword>
<evidence type="ECO:0000256" key="5">
    <source>
        <dbReference type="SAM" id="MobiDB-lite"/>
    </source>
</evidence>
<dbReference type="InterPro" id="IPR012001">
    <property type="entry name" value="Thiamin_PyroP_enz_TPP-bd_dom"/>
</dbReference>
<dbReference type="InterPro" id="IPR029035">
    <property type="entry name" value="DHS-like_NAD/FAD-binding_dom"/>
</dbReference>
<dbReference type="PANTHER" id="PTHR18968:SF164">
    <property type="entry name" value="PYRUVATE DECARBOXYLASE"/>
    <property type="match status" value="1"/>
</dbReference>
<name>A0A0D7AXA4_9AGAR</name>
<dbReference type="Pfam" id="PF02776">
    <property type="entry name" value="TPP_enzyme_N"/>
    <property type="match status" value="1"/>
</dbReference>
<reference evidence="8 9" key="1">
    <citation type="journal article" date="2015" name="Fungal Genet. Biol.">
        <title>Evolution of novel wood decay mechanisms in Agaricales revealed by the genome sequences of Fistulina hepatica and Cylindrobasidium torrendii.</title>
        <authorList>
            <person name="Floudas D."/>
            <person name="Held B.W."/>
            <person name="Riley R."/>
            <person name="Nagy L.G."/>
            <person name="Koehler G."/>
            <person name="Ransdell A.S."/>
            <person name="Younus H."/>
            <person name="Chow J."/>
            <person name="Chiniquy J."/>
            <person name="Lipzen A."/>
            <person name="Tritt A."/>
            <person name="Sun H."/>
            <person name="Haridas S."/>
            <person name="LaButti K."/>
            <person name="Ohm R.A."/>
            <person name="Kues U."/>
            <person name="Blanchette R.A."/>
            <person name="Grigoriev I.V."/>
            <person name="Minto R.E."/>
            <person name="Hibbett D.S."/>
        </authorList>
    </citation>
    <scope>NUCLEOTIDE SEQUENCE [LARGE SCALE GENOMIC DNA]</scope>
    <source>
        <strain evidence="8 9">FP15055 ss-10</strain>
    </source>
</reference>
<dbReference type="InterPro" id="IPR029061">
    <property type="entry name" value="THDP-binding"/>
</dbReference>
<organism evidence="8 9">
    <name type="scientific">Cylindrobasidium torrendii FP15055 ss-10</name>
    <dbReference type="NCBI Taxonomy" id="1314674"/>
    <lineage>
        <taxon>Eukaryota</taxon>
        <taxon>Fungi</taxon>
        <taxon>Dikarya</taxon>
        <taxon>Basidiomycota</taxon>
        <taxon>Agaricomycotina</taxon>
        <taxon>Agaricomycetes</taxon>
        <taxon>Agaricomycetidae</taxon>
        <taxon>Agaricales</taxon>
        <taxon>Marasmiineae</taxon>
        <taxon>Physalacriaceae</taxon>
        <taxon>Cylindrobasidium</taxon>
    </lineage>
</organism>
<dbReference type="Gene3D" id="3.40.50.1220">
    <property type="entry name" value="TPP-binding domain"/>
    <property type="match status" value="1"/>
</dbReference>
<feature type="domain" description="Thiamine pyrophosphate enzyme N-terminal TPP-binding" evidence="7">
    <location>
        <begin position="3"/>
        <end position="123"/>
    </location>
</feature>
<dbReference type="Pfam" id="PF02775">
    <property type="entry name" value="TPP_enzyme_C"/>
    <property type="match status" value="1"/>
</dbReference>
<dbReference type="STRING" id="1314674.A0A0D7AXA4"/>
<evidence type="ECO:0000256" key="3">
    <source>
        <dbReference type="ARBA" id="ARBA00023052"/>
    </source>
</evidence>
<evidence type="ECO:0000256" key="1">
    <source>
        <dbReference type="ARBA" id="ARBA00004173"/>
    </source>
</evidence>
<dbReference type="InterPro" id="IPR011766">
    <property type="entry name" value="TPP_enzyme_TPP-bd"/>
</dbReference>
<keyword evidence="3" id="KW-0786">Thiamine pyrophosphate</keyword>
<dbReference type="GO" id="GO:0005948">
    <property type="term" value="C:acetolactate synthase complex"/>
    <property type="evidence" value="ECO:0007669"/>
    <property type="project" value="TreeGrafter"/>
</dbReference>
<dbReference type="Proteomes" id="UP000054007">
    <property type="component" value="Unassembled WGS sequence"/>
</dbReference>
<dbReference type="GO" id="GO:0003984">
    <property type="term" value="F:acetolactate synthase activity"/>
    <property type="evidence" value="ECO:0007669"/>
    <property type="project" value="TreeGrafter"/>
</dbReference>
<evidence type="ECO:0000259" key="7">
    <source>
        <dbReference type="Pfam" id="PF02776"/>
    </source>
</evidence>
<accession>A0A0D7AXA4</accession>
<dbReference type="EMBL" id="KN880729">
    <property type="protein sequence ID" value="KIY63003.1"/>
    <property type="molecule type" value="Genomic_DNA"/>
</dbReference>
<dbReference type="PANTHER" id="PTHR18968">
    <property type="entry name" value="THIAMINE PYROPHOSPHATE ENZYMES"/>
    <property type="match status" value="1"/>
</dbReference>
<dbReference type="GO" id="GO:0050660">
    <property type="term" value="F:flavin adenine dinucleotide binding"/>
    <property type="evidence" value="ECO:0007669"/>
    <property type="project" value="TreeGrafter"/>
</dbReference>
<evidence type="ECO:0000313" key="8">
    <source>
        <dbReference type="EMBL" id="KIY63003.1"/>
    </source>
</evidence>
<protein>
    <submittedName>
        <fullName evidence="8">Thiamin diphosphate-binding protein</fullName>
    </submittedName>
</protein>
<gene>
    <name evidence="8" type="ORF">CYLTODRAFT_494248</name>
</gene>
<dbReference type="Gene3D" id="3.40.50.970">
    <property type="match status" value="2"/>
</dbReference>
<comment type="subcellular location">
    <subcellularLocation>
        <location evidence="1">Mitochondrion</location>
    </subcellularLocation>
</comment>
<dbReference type="InterPro" id="IPR045229">
    <property type="entry name" value="TPP_enz"/>
</dbReference>
<feature type="region of interest" description="Disordered" evidence="5">
    <location>
        <begin position="615"/>
        <end position="638"/>
    </location>
</feature>
<dbReference type="GO" id="GO:0009097">
    <property type="term" value="P:isoleucine biosynthetic process"/>
    <property type="evidence" value="ECO:0007669"/>
    <property type="project" value="TreeGrafter"/>
</dbReference>
<proteinExistence type="inferred from homology"/>
<dbReference type="GO" id="GO:0030976">
    <property type="term" value="F:thiamine pyrophosphate binding"/>
    <property type="evidence" value="ECO:0007669"/>
    <property type="project" value="InterPro"/>
</dbReference>
<feature type="domain" description="Thiamine pyrophosphate enzyme TPP-binding" evidence="6">
    <location>
        <begin position="444"/>
        <end position="578"/>
    </location>
</feature>
<sequence length="675" mass="72059">MLTASAIFLEALYTAGITHVFVNWGSDHPGLLEELERQRIIDGKTALNVITAPNEMVALSAAQGYAQSTGQPAAVIVHVDVGTQSLGGAVHNVDRSRTPVVIYAGASPFSLSGELRGSRNEWIMWPQDIPDQAAIVRQYMRFTGHIQSPRTVYDTVNRAVQISTSDPKGPVYLWGRREVMEAELPKSALIRKPIAQWPPVDESALSPVALSRMGTALLTATNPLIITSYLGRNWDAVGPLVVLSTLLAVPVYCTCPSVVNVPFSHPYFVGLSYLTPGTQSELLGAADVVLVIECDTPWIPARPNISSEARVFVINSGDPLNASSMGLWHVPAEMVCRADAELALVQLASAIRALDVEGMQVTGSSVLSGGAVQGRQASLKENHEQYIRALDDRETLFDQAFLRTANVVGTLRRVLRVQGIKPVVLNEAISKYGEVWESIRPVLPGSMLTSGGSSLGWGLGAAVGACLAEKERVGVLKKVALAKEDDDEDGSTVIEAEKLVVSIVGDGSFVFGVPTAAYWMARQCDAPFLTIILNNGGWKSPTLSMLGVRPGGLGHETKLASFGPHTADYAGIAVAATAGWAWGRKVDVWDCVQRARLEEDIPSPISPVVKLSADDMDVSKNGNGDGDGSEAKQDTDKPGTAMEIAKGLQAIVKDAVDVVVKERRCAVLDCVLEGA</sequence>
<dbReference type="OrthoDB" id="2867507at2759"/>
<dbReference type="SUPFAM" id="SSF52518">
    <property type="entry name" value="Thiamin diphosphate-binding fold (THDP-binding)"/>
    <property type="match status" value="2"/>
</dbReference>
<evidence type="ECO:0000256" key="4">
    <source>
        <dbReference type="ARBA" id="ARBA00023128"/>
    </source>
</evidence>
<evidence type="ECO:0000256" key="2">
    <source>
        <dbReference type="ARBA" id="ARBA00007812"/>
    </source>
</evidence>
<comment type="similarity">
    <text evidence="2">Belongs to the TPP enzyme family.</text>
</comment>
<dbReference type="AlphaFoldDB" id="A0A0D7AXA4"/>
<evidence type="ECO:0000313" key="9">
    <source>
        <dbReference type="Proteomes" id="UP000054007"/>
    </source>
</evidence>
<dbReference type="SUPFAM" id="SSF52467">
    <property type="entry name" value="DHS-like NAD/FAD-binding domain"/>
    <property type="match status" value="1"/>
</dbReference>
<dbReference type="GO" id="GO:0005739">
    <property type="term" value="C:mitochondrion"/>
    <property type="evidence" value="ECO:0007669"/>
    <property type="project" value="UniProtKB-SubCell"/>
</dbReference>
<dbReference type="CDD" id="cd07035">
    <property type="entry name" value="TPP_PYR_POX_like"/>
    <property type="match status" value="1"/>
</dbReference>
<evidence type="ECO:0000259" key="6">
    <source>
        <dbReference type="Pfam" id="PF02775"/>
    </source>
</evidence>
<keyword evidence="4" id="KW-0496">Mitochondrion</keyword>
<dbReference type="GO" id="GO:0009099">
    <property type="term" value="P:L-valine biosynthetic process"/>
    <property type="evidence" value="ECO:0007669"/>
    <property type="project" value="TreeGrafter"/>
</dbReference>